<comment type="caution">
    <text evidence="2">The sequence shown here is derived from an EMBL/GenBank/DDBJ whole genome shotgun (WGS) entry which is preliminary data.</text>
</comment>
<dbReference type="RefSeq" id="WP_382355796.1">
    <property type="nucleotide sequence ID" value="NZ_JBHSMC010000045.1"/>
</dbReference>
<name>A0ABW0LP00_9BACI</name>
<dbReference type="Gene3D" id="3.20.20.150">
    <property type="entry name" value="Divalent-metal-dependent TIM barrel enzymes"/>
    <property type="match status" value="1"/>
</dbReference>
<evidence type="ECO:0000313" key="3">
    <source>
        <dbReference type="Proteomes" id="UP001596147"/>
    </source>
</evidence>
<dbReference type="InterPro" id="IPR036237">
    <property type="entry name" value="Xyl_isomerase-like_sf"/>
</dbReference>
<dbReference type="EMBL" id="JBHSMC010000045">
    <property type="protein sequence ID" value="MFC5467005.1"/>
    <property type="molecule type" value="Genomic_DNA"/>
</dbReference>
<dbReference type="Proteomes" id="UP001596147">
    <property type="component" value="Unassembled WGS sequence"/>
</dbReference>
<protein>
    <submittedName>
        <fullName evidence="2">Sugar phosphate isomerase/epimerase family protein</fullName>
    </submittedName>
</protein>
<reference evidence="3" key="1">
    <citation type="journal article" date="2019" name="Int. J. Syst. Evol. Microbiol.">
        <title>The Global Catalogue of Microorganisms (GCM) 10K type strain sequencing project: providing services to taxonomists for standard genome sequencing and annotation.</title>
        <authorList>
            <consortium name="The Broad Institute Genomics Platform"/>
            <consortium name="The Broad Institute Genome Sequencing Center for Infectious Disease"/>
            <person name="Wu L."/>
            <person name="Ma J."/>
        </authorList>
    </citation>
    <scope>NUCLEOTIDE SEQUENCE [LARGE SCALE GENOMIC DNA]</scope>
    <source>
        <strain evidence="3">CGMCC 1.12237</strain>
    </source>
</reference>
<dbReference type="PANTHER" id="PTHR12110">
    <property type="entry name" value="HYDROXYPYRUVATE ISOMERASE"/>
    <property type="match status" value="1"/>
</dbReference>
<accession>A0ABW0LP00</accession>
<keyword evidence="3" id="KW-1185">Reference proteome</keyword>
<dbReference type="Pfam" id="PF01261">
    <property type="entry name" value="AP_endonuc_2"/>
    <property type="match status" value="1"/>
</dbReference>
<gene>
    <name evidence="2" type="ORF">ACFPM4_19960</name>
</gene>
<dbReference type="PANTHER" id="PTHR12110:SF53">
    <property type="entry name" value="BLR5974 PROTEIN"/>
    <property type="match status" value="1"/>
</dbReference>
<dbReference type="SUPFAM" id="SSF51658">
    <property type="entry name" value="Xylose isomerase-like"/>
    <property type="match status" value="1"/>
</dbReference>
<proteinExistence type="predicted"/>
<dbReference type="InterPro" id="IPR050312">
    <property type="entry name" value="IolE/XylAMocC-like"/>
</dbReference>
<dbReference type="GO" id="GO:0016853">
    <property type="term" value="F:isomerase activity"/>
    <property type="evidence" value="ECO:0007669"/>
    <property type="project" value="UniProtKB-KW"/>
</dbReference>
<evidence type="ECO:0000259" key="1">
    <source>
        <dbReference type="Pfam" id="PF01261"/>
    </source>
</evidence>
<dbReference type="InterPro" id="IPR013022">
    <property type="entry name" value="Xyl_isomerase-like_TIM-brl"/>
</dbReference>
<organism evidence="2 3">
    <name type="scientific">Lederbergia graminis</name>
    <dbReference type="NCBI Taxonomy" id="735518"/>
    <lineage>
        <taxon>Bacteria</taxon>
        <taxon>Bacillati</taxon>
        <taxon>Bacillota</taxon>
        <taxon>Bacilli</taxon>
        <taxon>Bacillales</taxon>
        <taxon>Bacillaceae</taxon>
        <taxon>Lederbergia</taxon>
    </lineage>
</organism>
<evidence type="ECO:0000313" key="2">
    <source>
        <dbReference type="EMBL" id="MFC5467005.1"/>
    </source>
</evidence>
<feature type="domain" description="Xylose isomerase-like TIM barrel" evidence="1">
    <location>
        <begin position="49"/>
        <end position="254"/>
    </location>
</feature>
<keyword evidence="2" id="KW-0413">Isomerase</keyword>
<sequence length="275" mass="31051">MSYLSVSTWSLHRNLGPLRWTEWDNQEKQHVTNIEEQAETTTLLELPAVLAAKGFQTVEICHFHFPHTNANYLQQLRTALKEASITLHTLLLDYSDISSTDEDRTQADIQFIKEWIDIASTVGAKQIRIIAGDASPDDTSALVRVSEHFNSLAQYAEERNVRVVTENFRSLASTAENCLHIVENSNQKVALIADFGNFTGSTKYEELAKILPYSTSVHAKPNYDGDGMPEEAEFRKCLDLLQAVNYDGPINIIYDGPGDMWAGIERVKRIVEEYL</sequence>